<evidence type="ECO:0000313" key="4">
    <source>
        <dbReference type="Proteomes" id="UP000006820"/>
    </source>
</evidence>
<dbReference type="AlphaFoldDB" id="Q5YRC3"/>
<evidence type="ECO:0000313" key="3">
    <source>
        <dbReference type="EMBL" id="BAD59268.1"/>
    </source>
</evidence>
<dbReference type="HOGENOM" id="CLU_1747731_0_0_11"/>
<keyword evidence="2" id="KW-0472">Membrane</keyword>
<dbReference type="Proteomes" id="UP000006820">
    <property type="component" value="Chromosome"/>
</dbReference>
<keyword evidence="4" id="KW-1185">Reference proteome</keyword>
<feature type="region of interest" description="Disordered" evidence="1">
    <location>
        <begin position="1"/>
        <end position="23"/>
    </location>
</feature>
<feature type="transmembrane region" description="Helical" evidence="2">
    <location>
        <begin position="32"/>
        <end position="54"/>
    </location>
</feature>
<evidence type="ECO:0000256" key="2">
    <source>
        <dbReference type="SAM" id="Phobius"/>
    </source>
</evidence>
<reference evidence="3 4" key="1">
    <citation type="journal article" date="2004" name="Proc. Natl. Acad. Sci. U.S.A.">
        <title>The complete genomic sequence of Nocardia farcinica IFM 10152.</title>
        <authorList>
            <person name="Ishikawa J."/>
            <person name="Yamashita A."/>
            <person name="Mikami Y."/>
            <person name="Hoshino Y."/>
            <person name="Kurita H."/>
            <person name="Hotta K."/>
            <person name="Shiba T."/>
            <person name="Hattori M."/>
        </authorList>
    </citation>
    <scope>NUCLEOTIDE SEQUENCE [LARGE SCALE GENOMIC DNA]</scope>
    <source>
        <strain evidence="3 4">IFM 10152</strain>
    </source>
</reference>
<evidence type="ECO:0000256" key="1">
    <source>
        <dbReference type="SAM" id="MobiDB-lite"/>
    </source>
</evidence>
<gene>
    <name evidence="3" type="ordered locus">NFA_44170</name>
</gene>
<dbReference type="EMBL" id="AP006618">
    <property type="protein sequence ID" value="BAD59268.1"/>
    <property type="molecule type" value="Genomic_DNA"/>
</dbReference>
<accession>Q5YRC3</accession>
<name>Q5YRC3_NOCFA</name>
<feature type="region of interest" description="Disordered" evidence="1">
    <location>
        <begin position="109"/>
        <end position="149"/>
    </location>
</feature>
<organism evidence="3 4">
    <name type="scientific">Nocardia farcinica (strain IFM 10152)</name>
    <dbReference type="NCBI Taxonomy" id="247156"/>
    <lineage>
        <taxon>Bacteria</taxon>
        <taxon>Bacillati</taxon>
        <taxon>Actinomycetota</taxon>
        <taxon>Actinomycetes</taxon>
        <taxon>Mycobacteriales</taxon>
        <taxon>Nocardiaceae</taxon>
        <taxon>Nocardia</taxon>
    </lineage>
</organism>
<sequence length="149" mass="15186">MRRGRVEPGGVSLGTSPEQEPRARRAAMRGRFTGFAAASACAALLVLPGLGAAFSAPGLPVERAVLAQPDQYPPPDTGPYVLQCLPGGMAMWSNGVTGFSEWCLNGNGSPHGPDGYGPLGPVEPGTPGGPAMPGEPQMPDGPIGPERPM</sequence>
<keyword evidence="2" id="KW-0812">Transmembrane</keyword>
<proteinExistence type="predicted"/>
<dbReference type="KEGG" id="nfa:NFA_44170"/>
<keyword evidence="2" id="KW-1133">Transmembrane helix</keyword>
<dbReference type="eggNOG" id="ENOG5031GFF">
    <property type="taxonomic scope" value="Bacteria"/>
</dbReference>
<protein>
    <submittedName>
        <fullName evidence="3">Uncharacterized protein</fullName>
    </submittedName>
</protein>